<organism evidence="2 3">
    <name type="scientific">Triparma strigata</name>
    <dbReference type="NCBI Taxonomy" id="1606541"/>
    <lineage>
        <taxon>Eukaryota</taxon>
        <taxon>Sar</taxon>
        <taxon>Stramenopiles</taxon>
        <taxon>Ochrophyta</taxon>
        <taxon>Bolidophyceae</taxon>
        <taxon>Parmales</taxon>
        <taxon>Triparmaceae</taxon>
        <taxon>Triparma</taxon>
    </lineage>
</organism>
<dbReference type="Proteomes" id="UP001165085">
    <property type="component" value="Unassembled WGS sequence"/>
</dbReference>
<evidence type="ECO:0000313" key="2">
    <source>
        <dbReference type="EMBL" id="GMH70226.1"/>
    </source>
</evidence>
<dbReference type="EMBL" id="BRXY01000138">
    <property type="protein sequence ID" value="GMH70226.1"/>
    <property type="molecule type" value="Genomic_DNA"/>
</dbReference>
<protein>
    <submittedName>
        <fullName evidence="2">Uncharacterized protein</fullName>
    </submittedName>
</protein>
<name>A0A9W7AGF7_9STRA</name>
<reference evidence="3" key="1">
    <citation type="journal article" date="2023" name="Commun. Biol.">
        <title>Genome analysis of Parmales, the sister group of diatoms, reveals the evolutionary specialization of diatoms from phago-mixotrophs to photoautotrophs.</title>
        <authorList>
            <person name="Ban H."/>
            <person name="Sato S."/>
            <person name="Yoshikawa S."/>
            <person name="Yamada K."/>
            <person name="Nakamura Y."/>
            <person name="Ichinomiya M."/>
            <person name="Sato N."/>
            <person name="Blanc-Mathieu R."/>
            <person name="Endo H."/>
            <person name="Kuwata A."/>
            <person name="Ogata H."/>
        </authorList>
    </citation>
    <scope>NUCLEOTIDE SEQUENCE [LARGE SCALE GENOMIC DNA]</scope>
    <source>
        <strain evidence="3">NIES 3701</strain>
    </source>
</reference>
<gene>
    <name evidence="2" type="ORF">TrST_g12425</name>
</gene>
<dbReference type="AlphaFoldDB" id="A0A9W7AGF7"/>
<keyword evidence="3" id="KW-1185">Reference proteome</keyword>
<feature type="region of interest" description="Disordered" evidence="1">
    <location>
        <begin position="73"/>
        <end position="111"/>
    </location>
</feature>
<feature type="compositionally biased region" description="Basic and acidic residues" evidence="1">
    <location>
        <begin position="78"/>
        <end position="95"/>
    </location>
</feature>
<evidence type="ECO:0000313" key="3">
    <source>
        <dbReference type="Proteomes" id="UP001165085"/>
    </source>
</evidence>
<sequence>MWRTLNAREAAKRSPASSVTRCAAHGARWLLRGGRLEEGSLRFCAVHGCEGFSQHEGCLKSADSGGTPHCLAHGGGRRCKEQGGRQEEKSADTHGQRQSTDFAAFNGLNDD</sequence>
<proteinExistence type="predicted"/>
<comment type="caution">
    <text evidence="2">The sequence shown here is derived from an EMBL/GenBank/DDBJ whole genome shotgun (WGS) entry which is preliminary data.</text>
</comment>
<dbReference type="OrthoDB" id="57866at2759"/>
<evidence type="ECO:0000256" key="1">
    <source>
        <dbReference type="SAM" id="MobiDB-lite"/>
    </source>
</evidence>
<accession>A0A9W7AGF7</accession>